<name>A0AAD8H8U7_9APIA</name>
<dbReference type="CDD" id="cd10017">
    <property type="entry name" value="B3_DNA"/>
    <property type="match status" value="1"/>
</dbReference>
<sequence length="341" mass="38989">MTWIEIGFRCLKWTVKLKWKNGKVTFYKGWFDFAAAGKLRRGDICVFQNTDNPQQFEVAVFHRRNVNKFNSSGIQQGKSLMKWLKFMSADSIKNGKLEMPRVFSDQFGDALDDSVHLVLGDGNEYCVQNCAFNNLLCGMQNMFKKYNVAEDYILLFDYLGRSHCYVSIYNNNGFDILDGLTDRIMLRHVLNWTECPVVVLSDDSSECDAELGNINSMVVGGTVVMDESFSSEPDKDHDVLHEAAAQSVTTFSVVLKSTHIDQKDHGVYIPYHLLKIYKGWRNAASITLVCGDFTFNVEVHRKKDICRFGLGWDTFTGQMGLVEGQYLEFQYRGNSTFEVYV</sequence>
<evidence type="ECO:0000313" key="7">
    <source>
        <dbReference type="EMBL" id="KAK1361735.1"/>
    </source>
</evidence>
<keyword evidence="4" id="KW-0804">Transcription</keyword>
<evidence type="ECO:0000256" key="5">
    <source>
        <dbReference type="ARBA" id="ARBA00023242"/>
    </source>
</evidence>
<dbReference type="PANTHER" id="PTHR31920">
    <property type="entry name" value="B3 DOMAIN-CONTAINING"/>
    <property type="match status" value="1"/>
</dbReference>
<evidence type="ECO:0000259" key="6">
    <source>
        <dbReference type="PROSITE" id="PS50863"/>
    </source>
</evidence>
<comment type="caution">
    <text evidence="7">The sequence shown here is derived from an EMBL/GenBank/DDBJ whole genome shotgun (WGS) entry which is preliminary data.</text>
</comment>
<evidence type="ECO:0000256" key="4">
    <source>
        <dbReference type="ARBA" id="ARBA00023163"/>
    </source>
</evidence>
<evidence type="ECO:0000256" key="2">
    <source>
        <dbReference type="ARBA" id="ARBA00023015"/>
    </source>
</evidence>
<dbReference type="PANTHER" id="PTHR31920:SF132">
    <property type="entry name" value="TF-B3 DOMAIN-CONTAINING PROTEIN"/>
    <property type="match status" value="1"/>
</dbReference>
<feature type="domain" description="TF-B3" evidence="6">
    <location>
        <begin position="1"/>
        <end position="64"/>
    </location>
</feature>
<dbReference type="InterPro" id="IPR003340">
    <property type="entry name" value="B3_DNA-bd"/>
</dbReference>
<reference evidence="7" key="2">
    <citation type="submission" date="2023-05" db="EMBL/GenBank/DDBJ databases">
        <authorList>
            <person name="Schelkunov M.I."/>
        </authorList>
    </citation>
    <scope>NUCLEOTIDE SEQUENCE</scope>
    <source>
        <strain evidence="7">Hsosn_3</strain>
        <tissue evidence="7">Leaf</tissue>
    </source>
</reference>
<gene>
    <name evidence="7" type="ORF">POM88_046209</name>
</gene>
<dbReference type="GO" id="GO:0005634">
    <property type="term" value="C:nucleus"/>
    <property type="evidence" value="ECO:0007669"/>
    <property type="project" value="UniProtKB-SubCell"/>
</dbReference>
<dbReference type="SUPFAM" id="SSF101936">
    <property type="entry name" value="DNA-binding pseudobarrel domain"/>
    <property type="match status" value="3"/>
</dbReference>
<dbReference type="PROSITE" id="PS50863">
    <property type="entry name" value="B3"/>
    <property type="match status" value="1"/>
</dbReference>
<dbReference type="AlphaFoldDB" id="A0AAD8H8U7"/>
<keyword evidence="5" id="KW-0539">Nucleus</keyword>
<protein>
    <recommendedName>
        <fullName evidence="6">TF-B3 domain-containing protein</fullName>
    </recommendedName>
</protein>
<accession>A0AAD8H8U7</accession>
<dbReference type="InterPro" id="IPR015300">
    <property type="entry name" value="DNA-bd_pseudobarrel_sf"/>
</dbReference>
<organism evidence="7 8">
    <name type="scientific">Heracleum sosnowskyi</name>
    <dbReference type="NCBI Taxonomy" id="360622"/>
    <lineage>
        <taxon>Eukaryota</taxon>
        <taxon>Viridiplantae</taxon>
        <taxon>Streptophyta</taxon>
        <taxon>Embryophyta</taxon>
        <taxon>Tracheophyta</taxon>
        <taxon>Spermatophyta</taxon>
        <taxon>Magnoliopsida</taxon>
        <taxon>eudicotyledons</taxon>
        <taxon>Gunneridae</taxon>
        <taxon>Pentapetalae</taxon>
        <taxon>asterids</taxon>
        <taxon>campanulids</taxon>
        <taxon>Apiales</taxon>
        <taxon>Apiaceae</taxon>
        <taxon>Apioideae</taxon>
        <taxon>apioid superclade</taxon>
        <taxon>Tordylieae</taxon>
        <taxon>Tordyliinae</taxon>
        <taxon>Heracleum</taxon>
    </lineage>
</organism>
<dbReference type="Proteomes" id="UP001237642">
    <property type="component" value="Unassembled WGS sequence"/>
</dbReference>
<dbReference type="GO" id="GO:0003677">
    <property type="term" value="F:DNA binding"/>
    <property type="evidence" value="ECO:0007669"/>
    <property type="project" value="UniProtKB-KW"/>
</dbReference>
<keyword evidence="8" id="KW-1185">Reference proteome</keyword>
<proteinExistence type="predicted"/>
<dbReference type="EMBL" id="JAUIZM010000010">
    <property type="protein sequence ID" value="KAK1361735.1"/>
    <property type="molecule type" value="Genomic_DNA"/>
</dbReference>
<evidence type="ECO:0000313" key="8">
    <source>
        <dbReference type="Proteomes" id="UP001237642"/>
    </source>
</evidence>
<keyword evidence="3" id="KW-0238">DNA-binding</keyword>
<evidence type="ECO:0000256" key="1">
    <source>
        <dbReference type="ARBA" id="ARBA00004123"/>
    </source>
</evidence>
<comment type="subcellular location">
    <subcellularLocation>
        <location evidence="1">Nucleus</location>
    </subcellularLocation>
</comment>
<keyword evidence="2" id="KW-0805">Transcription regulation</keyword>
<dbReference type="Gene3D" id="2.40.330.10">
    <property type="entry name" value="DNA-binding pseudobarrel domain"/>
    <property type="match status" value="2"/>
</dbReference>
<evidence type="ECO:0000256" key="3">
    <source>
        <dbReference type="ARBA" id="ARBA00023125"/>
    </source>
</evidence>
<dbReference type="InterPro" id="IPR050655">
    <property type="entry name" value="Plant_B3_domain"/>
</dbReference>
<reference evidence="7" key="1">
    <citation type="submission" date="2023-02" db="EMBL/GenBank/DDBJ databases">
        <title>Genome of toxic invasive species Heracleum sosnowskyi carries increased number of genes despite the absence of recent whole-genome duplications.</title>
        <authorList>
            <person name="Schelkunov M."/>
            <person name="Shtratnikova V."/>
            <person name="Makarenko M."/>
            <person name="Klepikova A."/>
            <person name="Omelchenko D."/>
            <person name="Novikova G."/>
            <person name="Obukhova E."/>
            <person name="Bogdanov V."/>
            <person name="Penin A."/>
            <person name="Logacheva M."/>
        </authorList>
    </citation>
    <scope>NUCLEOTIDE SEQUENCE</scope>
    <source>
        <strain evidence="7">Hsosn_3</strain>
        <tissue evidence="7">Leaf</tissue>
    </source>
</reference>